<evidence type="ECO:0000259" key="1">
    <source>
        <dbReference type="PROSITE" id="PS50206"/>
    </source>
</evidence>
<dbReference type="Pfam" id="PF00581">
    <property type="entry name" value="Rhodanese"/>
    <property type="match status" value="1"/>
</dbReference>
<keyword evidence="2" id="KW-0808">Transferase</keyword>
<dbReference type="SMART" id="SM00450">
    <property type="entry name" value="RHOD"/>
    <property type="match status" value="1"/>
</dbReference>
<dbReference type="InterPro" id="IPR036873">
    <property type="entry name" value="Rhodanese-like_dom_sf"/>
</dbReference>
<protein>
    <submittedName>
        <fullName evidence="2">Putative adenylyltransferase/sulfurtransferase MoeZ</fullName>
    </submittedName>
</protein>
<proteinExistence type="predicted"/>
<comment type="caution">
    <text evidence="2">The sequence shown here is derived from an EMBL/GenBank/DDBJ whole genome shotgun (WGS) entry which is preliminary data.</text>
</comment>
<dbReference type="GO" id="GO:0016779">
    <property type="term" value="F:nucleotidyltransferase activity"/>
    <property type="evidence" value="ECO:0007669"/>
    <property type="project" value="UniProtKB-KW"/>
</dbReference>
<reference evidence="2" key="1">
    <citation type="submission" date="2016-10" db="EMBL/GenBank/DDBJ databases">
        <title>Sequence of Gallionella enrichment culture.</title>
        <authorList>
            <person name="Poehlein A."/>
            <person name="Muehling M."/>
            <person name="Daniel R."/>
        </authorList>
    </citation>
    <scope>NUCLEOTIDE SEQUENCE</scope>
</reference>
<dbReference type="PANTHER" id="PTHR43629:SF2">
    <property type="entry name" value="RHODANESE-LIKE_PPIC DOMAIN-CONTAINING PROTEIN 12, CHLOROPLASTIC"/>
    <property type="match status" value="1"/>
</dbReference>
<feature type="domain" description="Rhodanese" evidence="1">
    <location>
        <begin position="17"/>
        <end position="109"/>
    </location>
</feature>
<sequence>MQQITAPQLSAWLDDPTRPKPLLLDVREPWELDVCRIPGAQPMAMRSIPARFMELGGEQGREREIVVICHHGARSFQVAMFLEQQGFSNLYNLYGGVAAWAQQVDPAMPTY</sequence>
<dbReference type="PANTHER" id="PTHR43629">
    <property type="entry name" value="PEPTIDYL-PROLYL CIS-TRANS ISOMERASE"/>
    <property type="match status" value="1"/>
</dbReference>
<organism evidence="2">
    <name type="scientific">mine drainage metagenome</name>
    <dbReference type="NCBI Taxonomy" id="410659"/>
    <lineage>
        <taxon>unclassified sequences</taxon>
        <taxon>metagenomes</taxon>
        <taxon>ecological metagenomes</taxon>
    </lineage>
</organism>
<evidence type="ECO:0000313" key="2">
    <source>
        <dbReference type="EMBL" id="OIR06721.1"/>
    </source>
</evidence>
<dbReference type="InterPro" id="IPR052204">
    <property type="entry name" value="PpiC/parvulin_rotamase"/>
</dbReference>
<dbReference type="SUPFAM" id="SSF52821">
    <property type="entry name" value="Rhodanese/Cell cycle control phosphatase"/>
    <property type="match status" value="1"/>
</dbReference>
<dbReference type="InterPro" id="IPR001763">
    <property type="entry name" value="Rhodanese-like_dom"/>
</dbReference>
<gene>
    <name evidence="2" type="primary">moeZ_10</name>
    <name evidence="2" type="ORF">GALL_109690</name>
</gene>
<name>A0A1J5SE55_9ZZZZ</name>
<accession>A0A1J5SE55</accession>
<dbReference type="EMBL" id="MLJW01000041">
    <property type="protein sequence ID" value="OIR06721.1"/>
    <property type="molecule type" value="Genomic_DNA"/>
</dbReference>
<dbReference type="AlphaFoldDB" id="A0A1J5SE55"/>
<keyword evidence="2" id="KW-0548">Nucleotidyltransferase</keyword>
<dbReference type="Gene3D" id="3.40.250.10">
    <property type="entry name" value="Rhodanese-like domain"/>
    <property type="match status" value="1"/>
</dbReference>
<dbReference type="PROSITE" id="PS50206">
    <property type="entry name" value="RHODANESE_3"/>
    <property type="match status" value="1"/>
</dbReference>